<dbReference type="Pfam" id="PF11887">
    <property type="entry name" value="Mce4_CUP1"/>
    <property type="match status" value="1"/>
</dbReference>
<reference evidence="3" key="1">
    <citation type="submission" date="2014-05" db="EMBL/GenBank/DDBJ databases">
        <authorList>
            <person name="Urmite Genomes"/>
        </authorList>
    </citation>
    <scope>NUCLEOTIDE SEQUENCE</scope>
    <source>
        <strain evidence="3">DSM 44074</strain>
    </source>
</reference>
<dbReference type="PANTHER" id="PTHR33371">
    <property type="entry name" value="INTERMEMBRANE PHOSPHOLIPID TRANSPORT SYSTEM BINDING PROTEIN MLAD-RELATED"/>
    <property type="match status" value="1"/>
</dbReference>
<dbReference type="InterPro" id="IPR003399">
    <property type="entry name" value="Mce/MlaD"/>
</dbReference>
<accession>A0AAV2WKP4</accession>
<protein>
    <submittedName>
        <fullName evidence="3">Fis family transcriptional regulator</fullName>
    </submittedName>
</protein>
<dbReference type="InterPro" id="IPR052336">
    <property type="entry name" value="MlaD_Phospholipid_Transporter"/>
</dbReference>
<dbReference type="AlphaFoldDB" id="A0AAV2WKP4"/>
<feature type="domain" description="Mammalian cell entry C-terminal" evidence="2">
    <location>
        <begin position="128"/>
        <end position="296"/>
    </location>
</feature>
<evidence type="ECO:0000259" key="2">
    <source>
        <dbReference type="Pfam" id="PF11887"/>
    </source>
</evidence>
<proteinExistence type="predicted"/>
<dbReference type="PANTHER" id="PTHR33371:SF15">
    <property type="entry name" value="LIPOPROTEIN LPRN"/>
    <property type="match status" value="1"/>
</dbReference>
<dbReference type="RefSeq" id="WP_030136624.1">
    <property type="nucleotide sequence ID" value="NZ_CP074376.1"/>
</dbReference>
<feature type="domain" description="Mce/MlaD" evidence="1">
    <location>
        <begin position="47"/>
        <end position="120"/>
    </location>
</feature>
<reference evidence="3" key="2">
    <citation type="submission" date="2015-09" db="EMBL/GenBank/DDBJ databases">
        <title>Draft genome sequence of Mycobacterium neoaurum DSM 44074.</title>
        <authorList>
            <person name="Croce O."/>
            <person name="Robert C."/>
            <person name="Raoult D."/>
            <person name="Drancourt M."/>
        </authorList>
    </citation>
    <scope>NUCLEOTIDE SEQUENCE</scope>
    <source>
        <strain evidence="3">DSM 44074</strain>
    </source>
</reference>
<evidence type="ECO:0000313" key="3">
    <source>
        <dbReference type="EMBL" id="CDQ44820.1"/>
    </source>
</evidence>
<dbReference type="GO" id="GO:0005576">
    <property type="term" value="C:extracellular region"/>
    <property type="evidence" value="ECO:0007669"/>
    <property type="project" value="TreeGrafter"/>
</dbReference>
<dbReference type="Pfam" id="PF02470">
    <property type="entry name" value="MlaD"/>
    <property type="match status" value="1"/>
</dbReference>
<dbReference type="NCBIfam" id="TIGR00996">
    <property type="entry name" value="Mtu_fam_mce"/>
    <property type="match status" value="1"/>
</dbReference>
<dbReference type="Proteomes" id="UP000028864">
    <property type="component" value="Unassembled WGS sequence"/>
</dbReference>
<dbReference type="EMBL" id="LK021338">
    <property type="protein sequence ID" value="CDQ44820.1"/>
    <property type="molecule type" value="Genomic_DNA"/>
</dbReference>
<evidence type="ECO:0000259" key="1">
    <source>
        <dbReference type="Pfam" id="PF02470"/>
    </source>
</evidence>
<sequence length="379" mass="40477">MTGRRRALVLVGCAVTAMALLTGCSDWRGLNSLPMPGTAGDGPGSFTIRAELPDVNNVQQNSRVRVGDVNVGTVTKIERQDWHAVLTMTLDGNVVLPANATATIGQTSLLGSLHIELAPPVNEAPEGRLHDGSVIQLASGGAYPSTEQTLAAVSLLLNGGGVGQIQDITTALSTAFAGRENDLRSLITEVDRFIANTDRQTDEIISATDSLNNLVGDFAAQDPVVDRALDTIPEALSVLRDERETLTEALDQLGKFSALAADSSNQTKEALVAELKDLAPVVKSLADSGPALTRSLSFFSVYPFAQETLDKWFRGDYANLTAVIDLTLSRIDSSFFTGTRFEGELTELEMQWGRTIGQLPSPYTAVNPLVIPYHLNQGP</sequence>
<dbReference type="PROSITE" id="PS51257">
    <property type="entry name" value="PROKAR_LIPOPROTEIN"/>
    <property type="match status" value="1"/>
</dbReference>
<evidence type="ECO:0000313" key="4">
    <source>
        <dbReference type="Proteomes" id="UP000028864"/>
    </source>
</evidence>
<dbReference type="InterPro" id="IPR005693">
    <property type="entry name" value="Mce"/>
</dbReference>
<name>A0AAV2WKP4_MYCNE</name>
<organism evidence="3 4">
    <name type="scientific">Mycolicibacterium neoaurum</name>
    <name type="common">Mycobacterium neoaurum</name>
    <dbReference type="NCBI Taxonomy" id="1795"/>
    <lineage>
        <taxon>Bacteria</taxon>
        <taxon>Bacillati</taxon>
        <taxon>Actinomycetota</taxon>
        <taxon>Actinomycetes</taxon>
        <taxon>Mycobacteriales</taxon>
        <taxon>Mycobacteriaceae</taxon>
        <taxon>Mycolicibacterium</taxon>
    </lineage>
</organism>
<dbReference type="InterPro" id="IPR024516">
    <property type="entry name" value="Mce_C"/>
</dbReference>
<gene>
    <name evidence="3" type="ORF">BN1047_02700</name>
</gene>